<dbReference type="InterPro" id="IPR020084">
    <property type="entry name" value="NUDIX_hydrolase_CS"/>
</dbReference>
<feature type="region of interest" description="Disordered" evidence="9">
    <location>
        <begin position="283"/>
        <end position="315"/>
    </location>
</feature>
<dbReference type="SUPFAM" id="SSF55811">
    <property type="entry name" value="Nudix"/>
    <property type="match status" value="1"/>
</dbReference>
<dbReference type="SMART" id="SM01125">
    <property type="entry name" value="DCP2"/>
    <property type="match status" value="1"/>
</dbReference>
<evidence type="ECO:0000256" key="7">
    <source>
        <dbReference type="ARBA" id="ARBA00022884"/>
    </source>
</evidence>
<evidence type="ECO:0000256" key="8">
    <source>
        <dbReference type="ARBA" id="ARBA00023211"/>
    </source>
</evidence>
<dbReference type="InterPro" id="IPR036189">
    <property type="entry name" value="DCP2_BoxA_sf"/>
</dbReference>
<dbReference type="InterPro" id="IPR015797">
    <property type="entry name" value="NUDIX_hydrolase-like_dom_sf"/>
</dbReference>
<dbReference type="GO" id="GO:0000184">
    <property type="term" value="P:nuclear-transcribed mRNA catabolic process, nonsense-mediated decay"/>
    <property type="evidence" value="ECO:0007669"/>
    <property type="project" value="InterPro"/>
</dbReference>
<gene>
    <name evidence="11" type="ORF">HPHI1048_LOCUS8804</name>
</gene>
<evidence type="ECO:0000313" key="11">
    <source>
        <dbReference type="EMBL" id="CAD8481059.1"/>
    </source>
</evidence>
<dbReference type="FunFam" id="3.90.79.10:FF:000003">
    <property type="entry name" value="M7GpppN-mRNA hydrolase isoform 2"/>
    <property type="match status" value="1"/>
</dbReference>
<comment type="cofactor">
    <cofactor evidence="1">
        <name>Mn(2+)</name>
        <dbReference type="ChEBI" id="CHEBI:29035"/>
    </cofactor>
</comment>
<sequence length="434" mass="49326">MTQVMMPMQLSGSILPSPVQFQQFQSQCISGMMMTEVQRGFALNPSIDMLLDSVFQDLETRFIINCPSEDDSNQELMLLMFEVEKAHWYYVDFWRKQHPHLPAYSLREFGGHLFRHSLLLQAFSSNYDTIYAEWLVYKRAVPTFGACILNQDCTKILLVRGYNSKTWGWPKGKVNKSEQDAICAAREVMEEIGFDILPFINEKDTIHASMREHHMKLYVISGISESTIFETRTRQEISEIAWHPLNEIGQERDSNKCKYYSVAPVLAQLKSWIAQHKRSLSRSKTPVRFGKDDAKAGQNRRSTTPSKSDTKVKKATRGACDGHEIDAAGVARDNAATFGSCSGGTRGFSAEEMFRVNEENFGIISTYSFEQYTTALPGQKTNTLENSRPKYYAERFRQCDVCDGVQSFKPEGAAGCSFLTFKFDVDDIMGAFNL</sequence>
<dbReference type="InterPro" id="IPR000086">
    <property type="entry name" value="NUDIX_hydrolase_dom"/>
</dbReference>
<dbReference type="GO" id="GO:0030145">
    <property type="term" value="F:manganese ion binding"/>
    <property type="evidence" value="ECO:0007669"/>
    <property type="project" value="InterPro"/>
</dbReference>
<keyword evidence="7" id="KW-0694">RNA-binding</keyword>
<dbReference type="PANTHER" id="PTHR23114">
    <property type="entry name" value="M7GPPPN-MRNA HYDROLASE"/>
    <property type="match status" value="1"/>
</dbReference>
<evidence type="ECO:0000259" key="10">
    <source>
        <dbReference type="PROSITE" id="PS51462"/>
    </source>
</evidence>
<comment type="similarity">
    <text evidence="3">Belongs to the Nudix hydrolase family. DCP2 subfamily.</text>
</comment>
<evidence type="ECO:0000256" key="9">
    <source>
        <dbReference type="SAM" id="MobiDB-lite"/>
    </source>
</evidence>
<keyword evidence="8" id="KW-0464">Manganese</keyword>
<dbReference type="GO" id="GO:0140933">
    <property type="term" value="F:5'-(N(7)-methylguanosine 5'-triphospho)-[mRNA] hydrolase activity"/>
    <property type="evidence" value="ECO:0007669"/>
    <property type="project" value="InterPro"/>
</dbReference>
<dbReference type="InterPro" id="IPR007722">
    <property type="entry name" value="DCP2_BoxA"/>
</dbReference>
<dbReference type="InterPro" id="IPR044099">
    <property type="entry name" value="Dcp2_NUDIX"/>
</dbReference>
<keyword evidence="5" id="KW-0479">Metal-binding</keyword>
<dbReference type="PANTHER" id="PTHR23114:SF17">
    <property type="entry name" value="M7GPPPN-MRNA HYDROLASE"/>
    <property type="match status" value="1"/>
</dbReference>
<dbReference type="Pfam" id="PF00293">
    <property type="entry name" value="NUDIX"/>
    <property type="match status" value="1"/>
</dbReference>
<evidence type="ECO:0000256" key="2">
    <source>
        <dbReference type="ARBA" id="ARBA00004496"/>
    </source>
</evidence>
<dbReference type="Gene3D" id="3.90.79.10">
    <property type="entry name" value="Nucleoside Triphosphate Pyrophosphohydrolase"/>
    <property type="match status" value="1"/>
</dbReference>
<dbReference type="EMBL" id="HBEO01012908">
    <property type="protein sequence ID" value="CAD8481059.1"/>
    <property type="molecule type" value="Transcribed_RNA"/>
</dbReference>
<reference evidence="11" key="1">
    <citation type="submission" date="2021-01" db="EMBL/GenBank/DDBJ databases">
        <authorList>
            <person name="Corre E."/>
            <person name="Pelletier E."/>
            <person name="Niang G."/>
            <person name="Scheremetjew M."/>
            <person name="Finn R."/>
            <person name="Kale V."/>
            <person name="Holt S."/>
            <person name="Cochrane G."/>
            <person name="Meng A."/>
            <person name="Brown T."/>
            <person name="Cohen L."/>
        </authorList>
    </citation>
    <scope>NUCLEOTIDE SEQUENCE</scope>
    <source>
        <strain evidence="11">CCMP325</strain>
    </source>
</reference>
<dbReference type="Gene3D" id="1.10.10.1050">
    <property type="entry name" value="Dcp2, box A domain"/>
    <property type="match status" value="1"/>
</dbReference>
<protein>
    <recommendedName>
        <fullName evidence="10">Nudix hydrolase domain-containing protein</fullName>
    </recommendedName>
</protein>
<dbReference type="GO" id="GO:0003723">
    <property type="term" value="F:RNA binding"/>
    <property type="evidence" value="ECO:0007669"/>
    <property type="project" value="UniProtKB-KW"/>
</dbReference>
<evidence type="ECO:0000256" key="5">
    <source>
        <dbReference type="ARBA" id="ARBA00022723"/>
    </source>
</evidence>
<comment type="subcellular location">
    <subcellularLocation>
        <location evidence="2">Cytoplasm</location>
    </subcellularLocation>
</comment>
<evidence type="ECO:0000256" key="4">
    <source>
        <dbReference type="ARBA" id="ARBA00022490"/>
    </source>
</evidence>
<dbReference type="SUPFAM" id="SSF140586">
    <property type="entry name" value="Dcp2 domain-like"/>
    <property type="match status" value="1"/>
</dbReference>
<evidence type="ECO:0000256" key="6">
    <source>
        <dbReference type="ARBA" id="ARBA00022801"/>
    </source>
</evidence>
<dbReference type="AlphaFoldDB" id="A0A7S0EE23"/>
<dbReference type="CDD" id="cd03672">
    <property type="entry name" value="NUDIX_Dcp2p_Nudt20"/>
    <property type="match status" value="1"/>
</dbReference>
<proteinExistence type="inferred from homology"/>
<keyword evidence="4" id="KW-0963">Cytoplasm</keyword>
<dbReference type="GO" id="GO:0005737">
    <property type="term" value="C:cytoplasm"/>
    <property type="evidence" value="ECO:0007669"/>
    <property type="project" value="UniProtKB-SubCell"/>
</dbReference>
<keyword evidence="6" id="KW-0378">Hydrolase</keyword>
<dbReference type="GO" id="GO:0000290">
    <property type="term" value="P:deadenylation-dependent decapping of nuclear-transcribed mRNA"/>
    <property type="evidence" value="ECO:0007669"/>
    <property type="project" value="InterPro"/>
</dbReference>
<accession>A0A7S0EE23</accession>
<dbReference type="PROSITE" id="PS51462">
    <property type="entry name" value="NUDIX"/>
    <property type="match status" value="1"/>
</dbReference>
<evidence type="ECO:0000256" key="1">
    <source>
        <dbReference type="ARBA" id="ARBA00001936"/>
    </source>
</evidence>
<evidence type="ECO:0000256" key="3">
    <source>
        <dbReference type="ARBA" id="ARBA00005279"/>
    </source>
</evidence>
<dbReference type="Pfam" id="PF05026">
    <property type="entry name" value="DCP2"/>
    <property type="match status" value="1"/>
</dbReference>
<dbReference type="PROSITE" id="PS00893">
    <property type="entry name" value="NUDIX_BOX"/>
    <property type="match status" value="1"/>
</dbReference>
<organism evidence="11">
    <name type="scientific">Hanusia phi</name>
    <dbReference type="NCBI Taxonomy" id="3032"/>
    <lineage>
        <taxon>Eukaryota</taxon>
        <taxon>Cryptophyceae</taxon>
        <taxon>Pyrenomonadales</taxon>
        <taxon>Geminigeraceae</taxon>
        <taxon>Hanusia</taxon>
    </lineage>
</organism>
<name>A0A7S0EE23_9CRYP</name>
<feature type="domain" description="Nudix hydrolase" evidence="10">
    <location>
        <begin position="139"/>
        <end position="265"/>
    </location>
</feature>